<accession>A0A1L3LI97</accession>
<proteinExistence type="inferred from homology"/>
<comment type="subcellular location">
    <subcellularLocation>
        <location evidence="1">Cell membrane</location>
        <topology evidence="1">Multi-pass membrane protein</topology>
    </subcellularLocation>
</comment>
<evidence type="ECO:0000313" key="8">
    <source>
        <dbReference type="EMBL" id="APG89807.1"/>
    </source>
</evidence>
<keyword evidence="4 7" id="KW-0812">Transmembrane</keyword>
<sequence length="172" mass="17813">MFPPRRLVDSENADIPAANQFPTGAPRMPQNVIVLVGRVLLSIMFLVSGFGKLADPAGTAGMITNAGWPAATALAYLAGLFETVAGLAVLVGFQTRIASYLLAAFCLVTAFVFHSGPINVPDFPEAANGLLSMFNQIMMMKNITIAGAFLVLAGFGPGALSVDARVGKAVAA</sequence>
<evidence type="ECO:0000256" key="1">
    <source>
        <dbReference type="ARBA" id="ARBA00004651"/>
    </source>
</evidence>
<feature type="transmembrane region" description="Helical" evidence="7">
    <location>
        <begin position="100"/>
        <end position="118"/>
    </location>
</feature>
<dbReference type="Pfam" id="PF07681">
    <property type="entry name" value="DoxX"/>
    <property type="match status" value="1"/>
</dbReference>
<name>A0A1L3LI97_9HYPH</name>
<evidence type="ECO:0000313" key="9">
    <source>
        <dbReference type="Proteomes" id="UP000182306"/>
    </source>
</evidence>
<dbReference type="InterPro" id="IPR032808">
    <property type="entry name" value="DoxX"/>
</dbReference>
<gene>
    <name evidence="8" type="ORF">SAMCFNEI73_Ch0476</name>
</gene>
<feature type="transmembrane region" description="Helical" evidence="7">
    <location>
        <begin position="32"/>
        <end position="53"/>
    </location>
</feature>
<evidence type="ECO:0000256" key="7">
    <source>
        <dbReference type="SAM" id="Phobius"/>
    </source>
</evidence>
<keyword evidence="6 7" id="KW-0472">Membrane</keyword>
<keyword evidence="5 7" id="KW-1133">Transmembrane helix</keyword>
<keyword evidence="3" id="KW-1003">Cell membrane</keyword>
<dbReference type="AlphaFoldDB" id="A0A1L3LI97"/>
<dbReference type="Proteomes" id="UP000182306">
    <property type="component" value="Chromosome"/>
</dbReference>
<reference evidence="8 9" key="1">
    <citation type="submission" date="2015-10" db="EMBL/GenBank/DDBJ databases">
        <title>Genomic differences between typical nodule nitrogen-fixing rhizobial strains and those coming from bean seeds.</title>
        <authorList>
            <person name="Peralta H."/>
            <person name="Aguilar-Vera A."/>
            <person name="Diaz R."/>
            <person name="Mora Y."/>
            <person name="Martinez-Batallar G."/>
            <person name="Salazar E."/>
            <person name="Vargas-Lagunas C."/>
            <person name="Encarnacion S."/>
            <person name="Girard L."/>
            <person name="Mora J."/>
        </authorList>
    </citation>
    <scope>NUCLEOTIDE SEQUENCE [LARGE SCALE GENOMIC DNA]</scope>
    <source>
        <strain evidence="8 9">CFNEI 73</strain>
    </source>
</reference>
<evidence type="ECO:0000256" key="2">
    <source>
        <dbReference type="ARBA" id="ARBA00006679"/>
    </source>
</evidence>
<dbReference type="GO" id="GO:0005886">
    <property type="term" value="C:plasma membrane"/>
    <property type="evidence" value="ECO:0007669"/>
    <property type="project" value="UniProtKB-SubCell"/>
</dbReference>
<evidence type="ECO:0000256" key="5">
    <source>
        <dbReference type="ARBA" id="ARBA00022989"/>
    </source>
</evidence>
<dbReference type="STRING" id="194963.SAMCFNEI73_Ch0476"/>
<keyword evidence="9" id="KW-1185">Reference proteome</keyword>
<feature type="transmembrane region" description="Helical" evidence="7">
    <location>
        <begin position="73"/>
        <end position="93"/>
    </location>
</feature>
<dbReference type="EMBL" id="CP013107">
    <property type="protein sequence ID" value="APG89807.1"/>
    <property type="molecule type" value="Genomic_DNA"/>
</dbReference>
<evidence type="ECO:0000256" key="3">
    <source>
        <dbReference type="ARBA" id="ARBA00022475"/>
    </source>
</evidence>
<evidence type="ECO:0000256" key="6">
    <source>
        <dbReference type="ARBA" id="ARBA00023136"/>
    </source>
</evidence>
<feature type="transmembrane region" description="Helical" evidence="7">
    <location>
        <begin position="138"/>
        <end position="160"/>
    </location>
</feature>
<evidence type="ECO:0000256" key="4">
    <source>
        <dbReference type="ARBA" id="ARBA00022692"/>
    </source>
</evidence>
<dbReference type="PANTHER" id="PTHR33452:SF1">
    <property type="entry name" value="INNER MEMBRANE PROTEIN YPHA-RELATED"/>
    <property type="match status" value="1"/>
</dbReference>
<dbReference type="PANTHER" id="PTHR33452">
    <property type="entry name" value="OXIDOREDUCTASE CATD-RELATED"/>
    <property type="match status" value="1"/>
</dbReference>
<organism evidence="8 9">
    <name type="scientific">Sinorhizobium americanum</name>
    <dbReference type="NCBI Taxonomy" id="194963"/>
    <lineage>
        <taxon>Bacteria</taxon>
        <taxon>Pseudomonadati</taxon>
        <taxon>Pseudomonadota</taxon>
        <taxon>Alphaproteobacteria</taxon>
        <taxon>Hyphomicrobiales</taxon>
        <taxon>Rhizobiaceae</taxon>
        <taxon>Sinorhizobium/Ensifer group</taxon>
        <taxon>Sinorhizobium</taxon>
    </lineage>
</organism>
<protein>
    <submittedName>
        <fullName evidence="8">Membrane protein contains DoxX family domain</fullName>
    </submittedName>
</protein>
<dbReference type="InterPro" id="IPR051907">
    <property type="entry name" value="DoxX-like_oxidoreductase"/>
</dbReference>
<dbReference type="KEGG" id="same:SAMCFNEI73_Ch0476"/>
<comment type="similarity">
    <text evidence="2">Belongs to the DoxX family.</text>
</comment>